<dbReference type="SUPFAM" id="SSF52972">
    <property type="entry name" value="ITPase-like"/>
    <property type="match status" value="1"/>
</dbReference>
<dbReference type="PANTHER" id="PTHR43213">
    <property type="entry name" value="BIFUNCTIONAL DTTP/UTP PYROPHOSPHATASE/METHYLTRANSFERASE PROTEIN-RELATED"/>
    <property type="match status" value="1"/>
</dbReference>
<dbReference type="InterPro" id="IPR029001">
    <property type="entry name" value="ITPase-like_fam"/>
</dbReference>
<feature type="site" description="Important for substrate specificity" evidence="5">
    <location>
        <position position="153"/>
    </location>
</feature>
<dbReference type="Proteomes" id="UP001595692">
    <property type="component" value="Unassembled WGS sequence"/>
</dbReference>
<protein>
    <recommendedName>
        <fullName evidence="5">7-methyl-GTP pyrophosphatase</fullName>
        <shortName evidence="5">m(7)GTP pyrophosphatase</shortName>
        <ecNumber evidence="5">3.6.1.-</ecNumber>
    </recommendedName>
</protein>
<accession>A0ABV8CPP0</accession>
<comment type="subcellular location">
    <subcellularLocation>
        <location evidence="1 5">Cytoplasm</location>
    </subcellularLocation>
</comment>
<comment type="similarity">
    <text evidence="5">Belongs to the Maf family. YceF subfamily.</text>
</comment>
<comment type="cofactor">
    <cofactor evidence="5">
        <name>a divalent metal cation</name>
        <dbReference type="ChEBI" id="CHEBI:60240"/>
    </cofactor>
</comment>
<keyword evidence="7" id="KW-1185">Reference proteome</keyword>
<evidence type="ECO:0000256" key="1">
    <source>
        <dbReference type="ARBA" id="ARBA00004496"/>
    </source>
</evidence>
<keyword evidence="3 5" id="KW-0378">Hydrolase</keyword>
<dbReference type="EC" id="3.6.1.-" evidence="5"/>
<sequence>MQPDVILASTSPFRKALLAKLGIPFQVQSPQIDETPLENETAHELVSRLAQAKAEAIGRLHDQAIIIGSDQVCSVDGLILGKPGNAENAIAQLTRLSGRLVRFETGLCLYQGMRHQTVVEAFDVKFRTLSQRQIQRYVEIEQPYHCAGSFMSEGLGICLFEHFAGRDPNTLIGLPLMALTDLLADRGISLPL</sequence>
<dbReference type="NCBIfam" id="TIGR00172">
    <property type="entry name" value="maf"/>
    <property type="match status" value="1"/>
</dbReference>
<feature type="active site" description="Proton acceptor" evidence="5">
    <location>
        <position position="70"/>
    </location>
</feature>
<comment type="caution">
    <text evidence="5">Lacks conserved residue(s) required for the propagation of feature annotation.</text>
</comment>
<dbReference type="RefSeq" id="WP_377153933.1">
    <property type="nucleotide sequence ID" value="NZ_JBHSAF010000014.1"/>
</dbReference>
<dbReference type="PIRSF" id="PIRSF006305">
    <property type="entry name" value="Maf"/>
    <property type="match status" value="1"/>
</dbReference>
<keyword evidence="4 5" id="KW-0546">Nucleotide metabolism</keyword>
<dbReference type="Gene3D" id="3.90.950.10">
    <property type="match status" value="1"/>
</dbReference>
<comment type="catalytic activity">
    <reaction evidence="5">
        <text>N(7)-methyl-GTP + H2O = N(7)-methyl-GMP + diphosphate + H(+)</text>
        <dbReference type="Rhea" id="RHEA:58744"/>
        <dbReference type="ChEBI" id="CHEBI:15377"/>
        <dbReference type="ChEBI" id="CHEBI:15378"/>
        <dbReference type="ChEBI" id="CHEBI:33019"/>
        <dbReference type="ChEBI" id="CHEBI:58285"/>
        <dbReference type="ChEBI" id="CHEBI:87133"/>
    </reaction>
</comment>
<keyword evidence="2 5" id="KW-0963">Cytoplasm</keyword>
<dbReference type="InterPro" id="IPR003697">
    <property type="entry name" value="Maf-like"/>
</dbReference>
<organism evidence="6 7">
    <name type="scientific">Pseudaeromonas sharmana</name>
    <dbReference type="NCBI Taxonomy" id="328412"/>
    <lineage>
        <taxon>Bacteria</taxon>
        <taxon>Pseudomonadati</taxon>
        <taxon>Pseudomonadota</taxon>
        <taxon>Gammaproteobacteria</taxon>
        <taxon>Aeromonadales</taxon>
        <taxon>Aeromonadaceae</taxon>
        <taxon>Pseudaeromonas</taxon>
    </lineage>
</organism>
<dbReference type="EMBL" id="JBHSAF010000014">
    <property type="protein sequence ID" value="MFC3914185.1"/>
    <property type="molecule type" value="Genomic_DNA"/>
</dbReference>
<dbReference type="CDD" id="cd00555">
    <property type="entry name" value="Maf"/>
    <property type="match status" value="1"/>
</dbReference>
<proteinExistence type="inferred from homology"/>
<feature type="site" description="Important for substrate specificity" evidence="5">
    <location>
        <position position="13"/>
    </location>
</feature>
<reference evidence="7" key="1">
    <citation type="journal article" date="2019" name="Int. J. Syst. Evol. Microbiol.">
        <title>The Global Catalogue of Microorganisms (GCM) 10K type strain sequencing project: providing services to taxonomists for standard genome sequencing and annotation.</title>
        <authorList>
            <consortium name="The Broad Institute Genomics Platform"/>
            <consortium name="The Broad Institute Genome Sequencing Center for Infectious Disease"/>
            <person name="Wu L."/>
            <person name="Ma J."/>
        </authorList>
    </citation>
    <scope>NUCLEOTIDE SEQUENCE [LARGE SCALE GENOMIC DNA]</scope>
    <source>
        <strain evidence="7">CCUG 54939</strain>
    </source>
</reference>
<evidence type="ECO:0000256" key="3">
    <source>
        <dbReference type="ARBA" id="ARBA00022801"/>
    </source>
</evidence>
<dbReference type="PANTHER" id="PTHR43213:SF10">
    <property type="entry name" value="7-METHYL-GTP PYROPHOSPHATASE"/>
    <property type="match status" value="1"/>
</dbReference>
<evidence type="ECO:0000256" key="4">
    <source>
        <dbReference type="ARBA" id="ARBA00023080"/>
    </source>
</evidence>
<dbReference type="Pfam" id="PF02545">
    <property type="entry name" value="Maf"/>
    <property type="match status" value="1"/>
</dbReference>
<comment type="caution">
    <text evidence="6">The sequence shown here is derived from an EMBL/GenBank/DDBJ whole genome shotgun (WGS) entry which is preliminary data.</text>
</comment>
<evidence type="ECO:0000313" key="7">
    <source>
        <dbReference type="Proteomes" id="UP001595692"/>
    </source>
</evidence>
<name>A0ABV8CPP0_9GAMM</name>
<evidence type="ECO:0000256" key="2">
    <source>
        <dbReference type="ARBA" id="ARBA00022490"/>
    </source>
</evidence>
<feature type="site" description="Important for substrate specificity" evidence="5">
    <location>
        <position position="71"/>
    </location>
</feature>
<evidence type="ECO:0000313" key="6">
    <source>
        <dbReference type="EMBL" id="MFC3914185.1"/>
    </source>
</evidence>
<dbReference type="HAMAP" id="MF_00528">
    <property type="entry name" value="Maf"/>
    <property type="match status" value="1"/>
</dbReference>
<comment type="function">
    <text evidence="5">Nucleoside triphosphate pyrophosphatase that hydrolyzes 7-methyl-GTP (m(7)GTP). May have a dual role in cell division arrest and in preventing the incorporation of modified nucleotides into cellular nucleic acids.</text>
</comment>
<dbReference type="GO" id="GO:0016787">
    <property type="term" value="F:hydrolase activity"/>
    <property type="evidence" value="ECO:0007669"/>
    <property type="project" value="UniProtKB-KW"/>
</dbReference>
<gene>
    <name evidence="6" type="ORF">ACFOSS_11975</name>
</gene>
<evidence type="ECO:0000256" key="5">
    <source>
        <dbReference type="HAMAP-Rule" id="MF_00528"/>
    </source>
</evidence>